<dbReference type="InterPro" id="IPR011990">
    <property type="entry name" value="TPR-like_helical_dom_sf"/>
</dbReference>
<sequence>MIIEHLSKIQLLIERDKLDLAQQQITEALTSYPDSATLFGLQAEVYLKKKAYKKAKTAVNTGLGLDPEDDYLYMLKSQIWLHLGYHNEALKAVDEAILHNPEIAAYYGIKAEILMLKKQFGEAEKYAKKGLEVDPEDLLSNNILSMAQNKLGQSDQAYERLENMLMDDPENSLTQANTGYHFLQRGEIKKAKEHFAIALQDDPNFEFARSGMLEAIKASNWLYRQLLLFSFWIEKLGAKNKWLFFIGLIVVVKLIPVLLPFYLVFVFWTWFTGPISDVMLYFDRYGKYLMTDKVRTLTQINIGLIGLSLASVGLGLGFNSGFFGLAFGAFLSIIPVYQLDYDNRLLKKFILSGFAILFIGLGIAIVAASLTGATTLAGLWLILSLSAVAFTWISSFIN</sequence>
<keyword evidence="2" id="KW-0472">Membrane</keyword>
<dbReference type="Pfam" id="PF14559">
    <property type="entry name" value="TPR_19"/>
    <property type="match status" value="1"/>
</dbReference>
<dbReference type="Pfam" id="PF13181">
    <property type="entry name" value="TPR_8"/>
    <property type="match status" value="1"/>
</dbReference>
<evidence type="ECO:0000313" key="3">
    <source>
        <dbReference type="EMBL" id="MDN5214622.1"/>
    </source>
</evidence>
<feature type="transmembrane region" description="Helical" evidence="2">
    <location>
        <begin position="320"/>
        <end position="337"/>
    </location>
</feature>
<evidence type="ECO:0000256" key="2">
    <source>
        <dbReference type="SAM" id="Phobius"/>
    </source>
</evidence>
<dbReference type="PANTHER" id="PTHR12558:SF13">
    <property type="entry name" value="CELL DIVISION CYCLE PROTEIN 27 HOMOLOG"/>
    <property type="match status" value="1"/>
</dbReference>
<comment type="caution">
    <text evidence="3">The sequence shown here is derived from an EMBL/GenBank/DDBJ whole genome shotgun (WGS) entry which is preliminary data.</text>
</comment>
<keyword evidence="2" id="KW-1133">Transmembrane helix</keyword>
<gene>
    <name evidence="3" type="ORF">QQ020_21255</name>
</gene>
<dbReference type="RefSeq" id="WP_346759961.1">
    <property type="nucleotide sequence ID" value="NZ_JAUJEB010000005.1"/>
</dbReference>
<feature type="repeat" description="TPR" evidence="1">
    <location>
        <begin position="172"/>
        <end position="205"/>
    </location>
</feature>
<evidence type="ECO:0000313" key="4">
    <source>
        <dbReference type="Proteomes" id="UP001172083"/>
    </source>
</evidence>
<dbReference type="Gene3D" id="1.25.40.10">
    <property type="entry name" value="Tetratricopeptide repeat domain"/>
    <property type="match status" value="2"/>
</dbReference>
<accession>A0ABT8LCE1</accession>
<organism evidence="3 4">
    <name type="scientific">Agaribacillus aureus</name>
    <dbReference type="NCBI Taxonomy" id="3051825"/>
    <lineage>
        <taxon>Bacteria</taxon>
        <taxon>Pseudomonadati</taxon>
        <taxon>Bacteroidota</taxon>
        <taxon>Cytophagia</taxon>
        <taxon>Cytophagales</taxon>
        <taxon>Splendidivirgaceae</taxon>
        <taxon>Agaribacillus</taxon>
    </lineage>
</organism>
<feature type="transmembrane region" description="Helical" evidence="2">
    <location>
        <begin position="242"/>
        <end position="259"/>
    </location>
</feature>
<dbReference type="PANTHER" id="PTHR12558">
    <property type="entry name" value="CELL DIVISION CYCLE 16,23,27"/>
    <property type="match status" value="1"/>
</dbReference>
<dbReference type="SMART" id="SM00028">
    <property type="entry name" value="TPR"/>
    <property type="match status" value="4"/>
</dbReference>
<protein>
    <submittedName>
        <fullName evidence="3">Tetratricopeptide repeat protein</fullName>
    </submittedName>
</protein>
<dbReference type="EMBL" id="JAUJEB010000005">
    <property type="protein sequence ID" value="MDN5214622.1"/>
    <property type="molecule type" value="Genomic_DNA"/>
</dbReference>
<keyword evidence="2" id="KW-0812">Transmembrane</keyword>
<keyword evidence="1" id="KW-0802">TPR repeat</keyword>
<dbReference type="PROSITE" id="PS50005">
    <property type="entry name" value="TPR"/>
    <property type="match status" value="1"/>
</dbReference>
<dbReference type="InterPro" id="IPR019734">
    <property type="entry name" value="TPR_rpt"/>
</dbReference>
<dbReference type="Proteomes" id="UP001172083">
    <property type="component" value="Unassembled WGS sequence"/>
</dbReference>
<dbReference type="SUPFAM" id="SSF48452">
    <property type="entry name" value="TPR-like"/>
    <property type="match status" value="1"/>
</dbReference>
<feature type="transmembrane region" description="Helical" evidence="2">
    <location>
        <begin position="377"/>
        <end position="397"/>
    </location>
</feature>
<proteinExistence type="predicted"/>
<name>A0ABT8LCE1_9BACT</name>
<reference evidence="3" key="1">
    <citation type="submission" date="2023-06" db="EMBL/GenBank/DDBJ databases">
        <title>Genomic of Agaribacillus aureum.</title>
        <authorList>
            <person name="Wang G."/>
        </authorList>
    </citation>
    <scope>NUCLEOTIDE SEQUENCE</scope>
    <source>
        <strain evidence="3">BMA12</strain>
    </source>
</reference>
<keyword evidence="4" id="KW-1185">Reference proteome</keyword>
<evidence type="ECO:0000256" key="1">
    <source>
        <dbReference type="PROSITE-ProRule" id="PRU00339"/>
    </source>
</evidence>
<feature type="transmembrane region" description="Helical" evidence="2">
    <location>
        <begin position="349"/>
        <end position="371"/>
    </location>
</feature>